<comment type="function">
    <text evidence="11">Catalyzes the dephosphorylation of histidinol-phosphate to histidinol, the direct precursor of histidine.</text>
</comment>
<evidence type="ECO:0000256" key="1">
    <source>
        <dbReference type="ARBA" id="ARBA00001946"/>
    </source>
</evidence>
<comment type="caution">
    <text evidence="13">The sequence shown here is derived from an EMBL/GenBank/DDBJ whole genome shotgun (WGS) entry which is preliminary data.</text>
</comment>
<evidence type="ECO:0000256" key="9">
    <source>
        <dbReference type="ARBA" id="ARBA00033209"/>
    </source>
</evidence>
<dbReference type="Proteomes" id="UP000295344">
    <property type="component" value="Unassembled WGS sequence"/>
</dbReference>
<evidence type="ECO:0000313" key="14">
    <source>
        <dbReference type="Proteomes" id="UP000295344"/>
    </source>
</evidence>
<dbReference type="OrthoDB" id="9772456at2"/>
<comment type="pathway">
    <text evidence="2">Amino-acid biosynthesis; L-histidine biosynthesis; L-histidine from 5-phospho-alpha-D-ribose 1-diphosphate: step 8/9.</text>
</comment>
<protein>
    <recommendedName>
        <fullName evidence="5">Histidinol-phosphatase</fullName>
        <ecNumber evidence="4">3.1.3.15</ecNumber>
    </recommendedName>
    <alternativeName>
        <fullName evidence="9">Histidinol-phosphate phosphatase</fullName>
    </alternativeName>
</protein>
<sequence>MNGVPDLADDLALALRLADAADAQSRDRFRAADLRIDTKPDRTPVTDADRAVERAIRDVLAAERPDDAILGEEFGGGREPGRQWIVDPIDGTTNFLRGQPIWASLIALAVDGVPVVGVASAPALGRRWWGATGLGAWAASLPHGEPERIRVSGVERLEDAFVSYNAIRGWDDAGWLEPLLALTRRSWRARALGDFWAYMLVAEGQLDLAGEHDLKVYDMAALEPIVQEAGGRFTALTGEPGPWEGTALATNGLLHPEAIELFASHLAPDAR</sequence>
<evidence type="ECO:0000313" key="13">
    <source>
        <dbReference type="EMBL" id="TDS75886.1"/>
    </source>
</evidence>
<dbReference type="EC" id="3.1.3.15" evidence="4"/>
<dbReference type="InterPro" id="IPR020583">
    <property type="entry name" value="Inositol_monoP_metal-BS"/>
</dbReference>
<comment type="catalytic activity">
    <reaction evidence="10">
        <text>L-histidinol phosphate + H2O = L-histidinol + phosphate</text>
        <dbReference type="Rhea" id="RHEA:14465"/>
        <dbReference type="ChEBI" id="CHEBI:15377"/>
        <dbReference type="ChEBI" id="CHEBI:43474"/>
        <dbReference type="ChEBI" id="CHEBI:57699"/>
        <dbReference type="ChEBI" id="CHEBI:57980"/>
        <dbReference type="EC" id="3.1.3.15"/>
    </reaction>
</comment>
<dbReference type="PANTHER" id="PTHR43200">
    <property type="entry name" value="PHOSPHATASE"/>
    <property type="match status" value="1"/>
</dbReference>
<dbReference type="GO" id="GO:0004401">
    <property type="term" value="F:histidinol-phosphatase activity"/>
    <property type="evidence" value="ECO:0007669"/>
    <property type="project" value="UniProtKB-EC"/>
</dbReference>
<evidence type="ECO:0000256" key="2">
    <source>
        <dbReference type="ARBA" id="ARBA00004970"/>
    </source>
</evidence>
<evidence type="ECO:0000256" key="5">
    <source>
        <dbReference type="ARBA" id="ARBA00021697"/>
    </source>
</evidence>
<feature type="binding site" evidence="12">
    <location>
        <position position="89"/>
    </location>
    <ligand>
        <name>Mg(2+)</name>
        <dbReference type="ChEBI" id="CHEBI:18420"/>
        <label>1</label>
        <note>catalytic</note>
    </ligand>
</feature>
<evidence type="ECO:0000256" key="6">
    <source>
        <dbReference type="ARBA" id="ARBA00022723"/>
    </source>
</evidence>
<feature type="binding site" evidence="12">
    <location>
        <position position="87"/>
    </location>
    <ligand>
        <name>Mg(2+)</name>
        <dbReference type="ChEBI" id="CHEBI:18420"/>
        <label>1</label>
        <note>catalytic</note>
    </ligand>
</feature>
<evidence type="ECO:0000256" key="12">
    <source>
        <dbReference type="PIRSR" id="PIRSR600760-2"/>
    </source>
</evidence>
<dbReference type="EMBL" id="SOAM01000003">
    <property type="protein sequence ID" value="TDS75886.1"/>
    <property type="molecule type" value="Genomic_DNA"/>
</dbReference>
<dbReference type="Pfam" id="PF00459">
    <property type="entry name" value="Inositol_P"/>
    <property type="match status" value="1"/>
</dbReference>
<accession>A0A4R7FJ91</accession>
<comment type="cofactor">
    <cofactor evidence="1 12">
        <name>Mg(2+)</name>
        <dbReference type="ChEBI" id="CHEBI:18420"/>
    </cofactor>
</comment>
<dbReference type="FunFam" id="3.30.540.10:FF:000003">
    <property type="entry name" value="Inositol-1-monophosphatase"/>
    <property type="match status" value="1"/>
</dbReference>
<name>A0A4R7FJ91_9MICO</name>
<comment type="similarity">
    <text evidence="3">Belongs to the inositol monophosphatase superfamily.</text>
</comment>
<proteinExistence type="inferred from homology"/>
<evidence type="ECO:0000256" key="10">
    <source>
        <dbReference type="ARBA" id="ARBA00049158"/>
    </source>
</evidence>
<evidence type="ECO:0000256" key="4">
    <source>
        <dbReference type="ARBA" id="ARBA00013085"/>
    </source>
</evidence>
<dbReference type="PANTHER" id="PTHR43200:SF6">
    <property type="entry name" value="3'(2'),5'-BISPHOSPHATE NUCLEOTIDASE"/>
    <property type="match status" value="1"/>
</dbReference>
<evidence type="ECO:0000256" key="3">
    <source>
        <dbReference type="ARBA" id="ARBA00009759"/>
    </source>
</evidence>
<gene>
    <name evidence="13" type="ORF">CLV52_2995</name>
</gene>
<dbReference type="AlphaFoldDB" id="A0A4R7FJ91"/>
<dbReference type="InterPro" id="IPR000760">
    <property type="entry name" value="Inositol_monophosphatase-like"/>
</dbReference>
<keyword evidence="8 12" id="KW-0460">Magnesium</keyword>
<dbReference type="PRINTS" id="PR00377">
    <property type="entry name" value="IMPHPHTASES"/>
</dbReference>
<keyword evidence="6 12" id="KW-0479">Metal-binding</keyword>
<dbReference type="SUPFAM" id="SSF56655">
    <property type="entry name" value="Carbohydrate phosphatase"/>
    <property type="match status" value="1"/>
</dbReference>
<feature type="binding site" evidence="12">
    <location>
        <position position="90"/>
    </location>
    <ligand>
        <name>Mg(2+)</name>
        <dbReference type="ChEBI" id="CHEBI:18420"/>
        <label>2</label>
    </ligand>
</feature>
<evidence type="ECO:0000256" key="11">
    <source>
        <dbReference type="ARBA" id="ARBA00053547"/>
    </source>
</evidence>
<dbReference type="Gene3D" id="3.30.540.10">
    <property type="entry name" value="Fructose-1,6-Bisphosphatase, subunit A, domain 1"/>
    <property type="match status" value="1"/>
</dbReference>
<dbReference type="InterPro" id="IPR051090">
    <property type="entry name" value="Inositol_monoP_superfamily"/>
</dbReference>
<reference evidence="13 14" key="1">
    <citation type="submission" date="2019-03" db="EMBL/GenBank/DDBJ databases">
        <title>Genomic Encyclopedia of Archaeal and Bacterial Type Strains, Phase II (KMG-II): from individual species to whole genera.</title>
        <authorList>
            <person name="Goeker M."/>
        </authorList>
    </citation>
    <scope>NUCLEOTIDE SEQUENCE [LARGE SCALE GENOMIC DNA]</scope>
    <source>
        <strain evidence="13 14">DSM 24782</strain>
    </source>
</reference>
<dbReference type="PROSITE" id="PS00629">
    <property type="entry name" value="IMP_1"/>
    <property type="match status" value="1"/>
</dbReference>
<feature type="binding site" evidence="12">
    <location>
        <position position="218"/>
    </location>
    <ligand>
        <name>Mg(2+)</name>
        <dbReference type="ChEBI" id="CHEBI:18420"/>
        <label>1</label>
        <note>catalytic</note>
    </ligand>
</feature>
<evidence type="ECO:0000256" key="8">
    <source>
        <dbReference type="ARBA" id="ARBA00022842"/>
    </source>
</evidence>
<evidence type="ECO:0000256" key="7">
    <source>
        <dbReference type="ARBA" id="ARBA00022801"/>
    </source>
</evidence>
<dbReference type="GO" id="GO:0000105">
    <property type="term" value="P:L-histidine biosynthetic process"/>
    <property type="evidence" value="ECO:0007669"/>
    <property type="project" value="TreeGrafter"/>
</dbReference>
<dbReference type="GO" id="GO:0046872">
    <property type="term" value="F:metal ion binding"/>
    <property type="evidence" value="ECO:0007669"/>
    <property type="project" value="UniProtKB-KW"/>
</dbReference>
<keyword evidence="7" id="KW-0378">Hydrolase</keyword>
<organism evidence="13 14">
    <name type="scientific">Amnibacterium kyonggiense</name>
    <dbReference type="NCBI Taxonomy" id="595671"/>
    <lineage>
        <taxon>Bacteria</taxon>
        <taxon>Bacillati</taxon>
        <taxon>Actinomycetota</taxon>
        <taxon>Actinomycetes</taxon>
        <taxon>Micrococcales</taxon>
        <taxon>Microbacteriaceae</taxon>
        <taxon>Amnibacterium</taxon>
    </lineage>
</organism>
<keyword evidence="14" id="KW-1185">Reference proteome</keyword>
<dbReference type="Gene3D" id="3.40.190.80">
    <property type="match status" value="1"/>
</dbReference>
<feature type="binding site" evidence="12">
    <location>
        <position position="72"/>
    </location>
    <ligand>
        <name>Mg(2+)</name>
        <dbReference type="ChEBI" id="CHEBI:18420"/>
        <label>1</label>
        <note>catalytic</note>
    </ligand>
</feature>